<dbReference type="PANTHER" id="PTHR30047:SF7">
    <property type="entry name" value="HIGH-AFFINITY CHOLINE TRANSPORT PROTEIN"/>
    <property type="match status" value="1"/>
</dbReference>
<dbReference type="GO" id="GO:0022857">
    <property type="term" value="F:transmembrane transporter activity"/>
    <property type="evidence" value="ECO:0007669"/>
    <property type="project" value="InterPro"/>
</dbReference>
<reference evidence="10 11" key="1">
    <citation type="submission" date="2019-07" db="EMBL/GenBank/DDBJ databases">
        <title>Complete Genome Sequence and Methylome Analysis of Nocardia otitidis-caviarum NEB252.</title>
        <authorList>
            <person name="Fomenkov A."/>
            <person name="Anton B.P."/>
            <person name="Vincze T."/>
            <person name="Roberts R.J."/>
        </authorList>
    </citation>
    <scope>NUCLEOTIDE SEQUENCE [LARGE SCALE GENOMIC DNA]</scope>
    <source>
        <strain evidence="10 11">NEB252</strain>
    </source>
</reference>
<dbReference type="KEGG" id="nod:FOH10_05105"/>
<keyword evidence="6 9" id="KW-1133">Transmembrane helix</keyword>
<dbReference type="InterPro" id="IPR000060">
    <property type="entry name" value="BCCT_transptr"/>
</dbReference>
<evidence type="ECO:0000256" key="5">
    <source>
        <dbReference type="ARBA" id="ARBA00022692"/>
    </source>
</evidence>
<feature type="compositionally biased region" description="Low complexity" evidence="8">
    <location>
        <begin position="10"/>
        <end position="22"/>
    </location>
</feature>
<feature type="transmembrane region" description="Helical" evidence="9">
    <location>
        <begin position="499"/>
        <end position="519"/>
    </location>
</feature>
<feature type="transmembrane region" description="Helical" evidence="9">
    <location>
        <begin position="251"/>
        <end position="271"/>
    </location>
</feature>
<feature type="transmembrane region" description="Helical" evidence="9">
    <location>
        <begin position="33"/>
        <end position="51"/>
    </location>
</feature>
<evidence type="ECO:0000256" key="1">
    <source>
        <dbReference type="ARBA" id="ARBA00004651"/>
    </source>
</evidence>
<feature type="transmembrane region" description="Helical" evidence="9">
    <location>
        <begin position="341"/>
        <end position="359"/>
    </location>
</feature>
<evidence type="ECO:0000256" key="9">
    <source>
        <dbReference type="SAM" id="Phobius"/>
    </source>
</evidence>
<name>A0A516NH31_9NOCA</name>
<feature type="transmembrane region" description="Helical" evidence="9">
    <location>
        <begin position="371"/>
        <end position="395"/>
    </location>
</feature>
<dbReference type="PANTHER" id="PTHR30047">
    <property type="entry name" value="HIGH-AFFINITY CHOLINE TRANSPORT PROTEIN-RELATED"/>
    <property type="match status" value="1"/>
</dbReference>
<feature type="transmembrane region" description="Helical" evidence="9">
    <location>
        <begin position="165"/>
        <end position="182"/>
    </location>
</feature>
<keyword evidence="3" id="KW-0813">Transport</keyword>
<feature type="transmembrane region" description="Helical" evidence="9">
    <location>
        <begin position="111"/>
        <end position="131"/>
    </location>
</feature>
<dbReference type="EMBL" id="CP041695">
    <property type="protein sequence ID" value="QDP78210.1"/>
    <property type="molecule type" value="Genomic_DNA"/>
</dbReference>
<gene>
    <name evidence="10" type="ORF">FOH10_05105</name>
</gene>
<feature type="region of interest" description="Disordered" evidence="8">
    <location>
        <begin position="1"/>
        <end position="22"/>
    </location>
</feature>
<accession>A0A516NH31</accession>
<evidence type="ECO:0000256" key="7">
    <source>
        <dbReference type="ARBA" id="ARBA00023136"/>
    </source>
</evidence>
<feature type="transmembrane region" description="Helical" evidence="9">
    <location>
        <begin position="71"/>
        <end position="90"/>
    </location>
</feature>
<proteinExistence type="inferred from homology"/>
<comment type="similarity">
    <text evidence="2">Belongs to the BCCT transporter (TC 2.A.15) family.</text>
</comment>
<feature type="transmembrane region" description="Helical" evidence="9">
    <location>
        <begin position="465"/>
        <end position="487"/>
    </location>
</feature>
<dbReference type="Pfam" id="PF02028">
    <property type="entry name" value="BCCT"/>
    <property type="match status" value="1"/>
</dbReference>
<evidence type="ECO:0000256" key="4">
    <source>
        <dbReference type="ARBA" id="ARBA00022475"/>
    </source>
</evidence>
<dbReference type="AlphaFoldDB" id="A0A516NH31"/>
<organism evidence="10 11">
    <name type="scientific">Nocardia otitidiscaviarum</name>
    <dbReference type="NCBI Taxonomy" id="1823"/>
    <lineage>
        <taxon>Bacteria</taxon>
        <taxon>Bacillati</taxon>
        <taxon>Actinomycetota</taxon>
        <taxon>Actinomycetes</taxon>
        <taxon>Mycobacteriales</taxon>
        <taxon>Nocardiaceae</taxon>
        <taxon>Nocardia</taxon>
    </lineage>
</organism>
<evidence type="ECO:0000313" key="10">
    <source>
        <dbReference type="EMBL" id="QDP78210.1"/>
    </source>
</evidence>
<feature type="transmembrane region" description="Helical" evidence="9">
    <location>
        <begin position="415"/>
        <end position="444"/>
    </location>
</feature>
<keyword evidence="5 9" id="KW-0812">Transmembrane</keyword>
<protein>
    <submittedName>
        <fullName evidence="10">BCCT family transporter</fullName>
    </submittedName>
</protein>
<sequence>MPTPQRTEYVSAPSSVSSDTSAVHPRSAVEPRVFWPAAIVVVAFTVYAIVFRETAAEQAKALQDNVIGGMGWYYIVIVSLFVVFAIWLGLGRFGSITLGDDGEPAEYSITAWLAMLFAAGMGIGLVFWGVAEPLFHYDDPRPGVGDTDAQRADAAMVQTFLHWGIHPWAIYVVVGLAIAYSIHRRKRPVSIRWALESLAPERIRGWRGDLIDIVAVIGTVFGVATSLGLGVLQISAGLNYQGWINQPGKGFQVVLIIAVTLLATVSVVTGVDRGIKWLSQINMGLAGMLLLFVLAVGPTLFIVNDLVQNIGTYLQQLPKISLYTGATEGPKGTNWTQQWTVFYWGWWISWAPFVGVFIARISRGRTVREFVAGVLLVPTLLTFLWFSVFGGAGLFREMFGGGGLVGPEGPDRDSALFSLLHTLPGGALTAGIAILVIVLFFVTSADSGALVVNMISSGGNPEPPVWSRVFWTCSMGTVAIALLVASGEGAQALTTLQTVAVLIALPFSVVMLAMCVALVRTFRSDRATRTGRTPKRAGVG</sequence>
<feature type="transmembrane region" description="Helical" evidence="9">
    <location>
        <begin position="210"/>
        <end position="231"/>
    </location>
</feature>
<dbReference type="GO" id="GO:0005886">
    <property type="term" value="C:plasma membrane"/>
    <property type="evidence" value="ECO:0007669"/>
    <property type="project" value="UniProtKB-SubCell"/>
</dbReference>
<feature type="transmembrane region" description="Helical" evidence="9">
    <location>
        <begin position="283"/>
        <end position="303"/>
    </location>
</feature>
<evidence type="ECO:0000256" key="2">
    <source>
        <dbReference type="ARBA" id="ARBA00005658"/>
    </source>
</evidence>
<dbReference type="Proteomes" id="UP000317039">
    <property type="component" value="Chromosome"/>
</dbReference>
<evidence type="ECO:0000256" key="8">
    <source>
        <dbReference type="SAM" id="MobiDB-lite"/>
    </source>
</evidence>
<dbReference type="NCBIfam" id="TIGR00842">
    <property type="entry name" value="bcct"/>
    <property type="match status" value="1"/>
</dbReference>
<keyword evidence="7 9" id="KW-0472">Membrane</keyword>
<keyword evidence="4" id="KW-1003">Cell membrane</keyword>
<evidence type="ECO:0000256" key="3">
    <source>
        <dbReference type="ARBA" id="ARBA00022448"/>
    </source>
</evidence>
<evidence type="ECO:0000256" key="6">
    <source>
        <dbReference type="ARBA" id="ARBA00022989"/>
    </source>
</evidence>
<evidence type="ECO:0000313" key="11">
    <source>
        <dbReference type="Proteomes" id="UP000317039"/>
    </source>
</evidence>
<comment type="subcellular location">
    <subcellularLocation>
        <location evidence="1">Cell membrane</location>
        <topology evidence="1">Multi-pass membrane protein</topology>
    </subcellularLocation>
</comment>